<dbReference type="Pfam" id="PF22544">
    <property type="entry name" value="HYDIN_VesB_CFA65-like_Ig"/>
    <property type="match status" value="1"/>
</dbReference>
<keyword evidence="3" id="KW-0963">Cytoplasm</keyword>
<evidence type="ECO:0000256" key="2">
    <source>
        <dbReference type="ARBA" id="ARBA00004496"/>
    </source>
</evidence>
<protein>
    <submittedName>
        <fullName evidence="7">Choice-of-anchor D domain-containing protein</fullName>
    </submittedName>
</protein>
<accession>A0A428JLW1</accession>
<dbReference type="Gene3D" id="2.60.40.10">
    <property type="entry name" value="Immunoglobulins"/>
    <property type="match status" value="1"/>
</dbReference>
<evidence type="ECO:0000313" key="7">
    <source>
        <dbReference type="EMBL" id="RSK33985.1"/>
    </source>
</evidence>
<dbReference type="PROSITE" id="PS51841">
    <property type="entry name" value="LTD"/>
    <property type="match status" value="1"/>
</dbReference>
<dbReference type="InterPro" id="IPR036415">
    <property type="entry name" value="Lamin_tail_dom_sf"/>
</dbReference>
<dbReference type="Proteomes" id="UP000280066">
    <property type="component" value="Unassembled WGS sequence"/>
</dbReference>
<comment type="caution">
    <text evidence="7">The sequence shown here is derived from an EMBL/GenBank/DDBJ whole genome shotgun (WGS) entry which is preliminary data.</text>
</comment>
<dbReference type="SUPFAM" id="SSF74853">
    <property type="entry name" value="Lamin A/C globular tail domain"/>
    <property type="match status" value="1"/>
</dbReference>
<sequence>MPQPYFSFLSGRPKLLGRLLFILLLCPLAGWGQSTIFNVAGGGAAPTGWTLQNNNVTQPIDQTSYWLIETNPTDVITTASYDLTAYTSATFTVDVATYGSGGNNPAKVEVSYNGGSSYTQTATTATPTSSTYVTTTSISLSSVSDKVVLRFTNNGTTGRGVRMRNFKLVAASPNPTLTPNPTTLTGFTYVVGSTTSASKNFALTGSNLTAGSAIVVTAPADYEVSTDNSTFGNTATLANTAGGTLASTTIYVRLKLGLAVGNYNGQTITISGGGTATAATVTVSGTVTAAPALIVAPGSLNEFTTPQGTASAAQTYTLTGTDLTSGVTVTAPSGYEVAQSATSTTTPGSFTGSLTVSQTNAATGRTLYVRLAAATAAGTYGTSAAPLTVSNAASGAVTQNVAVYGTVAQPTPAITATPSSLTGFGTQAGTPSAEQTYSLTPTALSAPVTVTAPAGYEVSLTSGTGFASSVQAPATGATTIYVRLTGATTGSFAGNITNVSGSVSQNVAVNGLVSLPPTAGQVLISQVYGGGGNSQAPYNADFIELHNTTSSDLVVGGYSVQYASASGSSWVSLTIPANTTIAAGGYYLIRASNTGSNGASLPTPDLTTNFSMSSTAAKIALVGNATPLNGSCPSANVLDLVGYGAAATCAEGQPTSDLSNTTAALRQNSGCLDTQDNSTDFSVTAPAPRNSASPANICTPQPEINLAQAGTNLPVGSTLAFGSTAQATTVSLTVDIQNKGNAVLNLTGTPVVSITGTHAADFTVTQPSASTVAANGSVSVTVSFTPSGGGTRTATLTIASNDLDENPYQLTLTGTVPTAYTWNGTGSSWDAAASWTPSRTTPTAQDVLVIDGSTATITTDFASGQSIAQLLIRNNANVTLTNTGARTLTISNGNTTGADLVVEAGSALTVTSPNSTGLTLQLGSGATGAIGGSVILENGAHRVLGSGVGSLQFVSGSSFLQTATFSGNAFGATSTYAGTVIFRSGSRLEQAGGLQPFGTSAPSSVISLEAGSTYVYSNPAASNNVPPLAGRTFGHLEFNVGSGVTTTSGANSSLIILGNLTVTSGTVGLNLDADITIGGNITVESGATVTFIPEEGGIETVTLNGTAQQTISGSGTLTFGPTSTLRVNNAAGIALARPLAVQRLQLSNGLVTTSSAAGLTLLSGATLTGGSSSSYIRGPLVRQIGTVTTATSFLFPIGKDGKYRPSTLTITTQTGTTSYTAELLNQSARTSALMAPLTRVSAFRYTTITPDAQPAGFSGTVTLSFETDDQVTDPAAATFVVAKRSSGSGPWESIGRTASSGSPTAGTLTSDVFTTFSDFALASTAAEYAVNPLPVTLVSFEAVAAYPAVRLAWATASEQNNLGFEVQRSSNGIDFQTIGRVQGHGTTSQGRQYTFLDTSVPGGTLYYRLRQLDSNGKYSYSSVRVLSQQQVVSLFPNPARTTVTLQLPLAQQASYQILNGLGSVVLQGVTHGTTQLPVAALPAGVYQVHVITAAGRSVQKFVKE</sequence>
<dbReference type="InterPro" id="IPR053879">
    <property type="entry name" value="HYDIN_VesB_CFA65-like_Ig"/>
</dbReference>
<dbReference type="Gene3D" id="2.60.40.1260">
    <property type="entry name" value="Lamin Tail domain"/>
    <property type="match status" value="1"/>
</dbReference>
<dbReference type="InterPro" id="IPR001322">
    <property type="entry name" value="Lamin_tail_dom"/>
</dbReference>
<dbReference type="InterPro" id="IPR026444">
    <property type="entry name" value="Secre_tail"/>
</dbReference>
<dbReference type="OrthoDB" id="863479at2"/>
<comment type="subcellular location">
    <subcellularLocation>
        <location evidence="1">Cell projection</location>
        <location evidence="1">Cilium</location>
    </subcellularLocation>
    <subcellularLocation>
        <location evidence="2">Cytoplasm</location>
    </subcellularLocation>
</comment>
<gene>
    <name evidence="7" type="ORF">EI290_09785</name>
</gene>
<evidence type="ECO:0000256" key="4">
    <source>
        <dbReference type="ARBA" id="ARBA00023069"/>
    </source>
</evidence>
<dbReference type="Pfam" id="PF18962">
    <property type="entry name" value="Por_Secre_tail"/>
    <property type="match status" value="1"/>
</dbReference>
<evidence type="ECO:0000259" key="6">
    <source>
        <dbReference type="PROSITE" id="PS51841"/>
    </source>
</evidence>
<dbReference type="NCBIfam" id="TIGR04183">
    <property type="entry name" value="Por_Secre_tail"/>
    <property type="match status" value="1"/>
</dbReference>
<feature type="domain" description="LTD" evidence="6">
    <location>
        <begin position="510"/>
        <end position="685"/>
    </location>
</feature>
<name>A0A428JLW1_9BACT</name>
<keyword evidence="4" id="KW-0969">Cilium</keyword>
<organism evidence="7 8">
    <name type="scientific">Hymenobacter metallilatus</name>
    <dbReference type="NCBI Taxonomy" id="2493666"/>
    <lineage>
        <taxon>Bacteria</taxon>
        <taxon>Pseudomonadati</taxon>
        <taxon>Bacteroidota</taxon>
        <taxon>Cytophagia</taxon>
        <taxon>Cytophagales</taxon>
        <taxon>Hymenobacteraceae</taxon>
        <taxon>Hymenobacter</taxon>
    </lineage>
</organism>
<dbReference type="InterPro" id="IPR013783">
    <property type="entry name" value="Ig-like_fold"/>
</dbReference>
<evidence type="ECO:0000256" key="5">
    <source>
        <dbReference type="ARBA" id="ARBA00023273"/>
    </source>
</evidence>
<dbReference type="GO" id="GO:0005737">
    <property type="term" value="C:cytoplasm"/>
    <property type="evidence" value="ECO:0007669"/>
    <property type="project" value="UniProtKB-SubCell"/>
</dbReference>
<evidence type="ECO:0000313" key="8">
    <source>
        <dbReference type="Proteomes" id="UP000280066"/>
    </source>
</evidence>
<keyword evidence="8" id="KW-1185">Reference proteome</keyword>
<dbReference type="Pfam" id="PF00932">
    <property type="entry name" value="LTD"/>
    <property type="match status" value="1"/>
</dbReference>
<dbReference type="EMBL" id="RWIS01000005">
    <property type="protein sequence ID" value="RSK33985.1"/>
    <property type="molecule type" value="Genomic_DNA"/>
</dbReference>
<keyword evidence="5" id="KW-0966">Cell projection</keyword>
<dbReference type="NCBIfam" id="NF012200">
    <property type="entry name" value="choice_anch_D"/>
    <property type="match status" value="1"/>
</dbReference>
<proteinExistence type="predicted"/>
<evidence type="ECO:0000256" key="1">
    <source>
        <dbReference type="ARBA" id="ARBA00004138"/>
    </source>
</evidence>
<reference evidence="7 8" key="1">
    <citation type="submission" date="2018-12" db="EMBL/GenBank/DDBJ databases">
        <authorList>
            <person name="Feng G."/>
            <person name="Zhu H."/>
        </authorList>
    </citation>
    <scope>NUCLEOTIDE SEQUENCE [LARGE SCALE GENOMIC DNA]</scope>
    <source>
        <strain evidence="7 8">9PBR-2</strain>
    </source>
</reference>
<evidence type="ECO:0000256" key="3">
    <source>
        <dbReference type="ARBA" id="ARBA00022490"/>
    </source>
</evidence>